<reference evidence="4 5" key="1">
    <citation type="submission" date="2023-08" db="EMBL/GenBank/DDBJ databases">
        <title>Black Yeasts Isolated from many extreme environments.</title>
        <authorList>
            <person name="Coleine C."/>
            <person name="Stajich J.E."/>
            <person name="Selbmann L."/>
        </authorList>
    </citation>
    <scope>NUCLEOTIDE SEQUENCE [LARGE SCALE GENOMIC DNA]</scope>
    <source>
        <strain evidence="4 5">CCFEE 5885</strain>
    </source>
</reference>
<evidence type="ECO:0000259" key="3">
    <source>
        <dbReference type="Pfam" id="PF09362"/>
    </source>
</evidence>
<feature type="chain" id="PRO_5045515321" description="DUF1996 domain-containing protein" evidence="2">
    <location>
        <begin position="20"/>
        <end position="464"/>
    </location>
</feature>
<feature type="compositionally biased region" description="Acidic residues" evidence="1">
    <location>
        <begin position="323"/>
        <end position="335"/>
    </location>
</feature>
<feature type="compositionally biased region" description="Acidic residues" evidence="1">
    <location>
        <begin position="362"/>
        <end position="383"/>
    </location>
</feature>
<proteinExistence type="predicted"/>
<organism evidence="4 5">
    <name type="scientific">Lithohypha guttulata</name>
    <dbReference type="NCBI Taxonomy" id="1690604"/>
    <lineage>
        <taxon>Eukaryota</taxon>
        <taxon>Fungi</taxon>
        <taxon>Dikarya</taxon>
        <taxon>Ascomycota</taxon>
        <taxon>Pezizomycotina</taxon>
        <taxon>Eurotiomycetes</taxon>
        <taxon>Chaetothyriomycetidae</taxon>
        <taxon>Chaetothyriales</taxon>
        <taxon>Trichomeriaceae</taxon>
        <taxon>Lithohypha</taxon>
    </lineage>
</organism>
<protein>
    <recommendedName>
        <fullName evidence="3">DUF1996 domain-containing protein</fullName>
    </recommendedName>
</protein>
<accession>A0ABR0JST8</accession>
<evidence type="ECO:0000256" key="2">
    <source>
        <dbReference type="SAM" id="SignalP"/>
    </source>
</evidence>
<feature type="region of interest" description="Disordered" evidence="1">
    <location>
        <begin position="290"/>
        <end position="408"/>
    </location>
</feature>
<evidence type="ECO:0000313" key="5">
    <source>
        <dbReference type="Proteomes" id="UP001345013"/>
    </source>
</evidence>
<comment type="caution">
    <text evidence="4">The sequence shown here is derived from an EMBL/GenBank/DDBJ whole genome shotgun (WGS) entry which is preliminary data.</text>
</comment>
<dbReference type="Pfam" id="PF09362">
    <property type="entry name" value="DUF1996"/>
    <property type="match status" value="1"/>
</dbReference>
<gene>
    <name evidence="4" type="ORF">LTR24_010752</name>
</gene>
<sequence length="464" mass="50974">MALSTWLLVLLLCACRVYASFWRLPCSSRAGTGRLDPLMSPGVPSEHTHVVFGSHNFGLNTSYADLMAAVCTSCSVVQDKSAYWVPALYFTPDNRTFSMVPQRGDMVVYYFMNRHPNGTMATFPPDFRMLSGDSKRRTITIPVPDPPKSFWSEADITQDALRQKAIGFNCLGSNPPEGSLQRHSLPSKAFLDRSCSVGLRLELMFPSCWDGLHRHSSDHRSHVAFPSLVQDGVCPDGYPWRLPTLLYEVSWQTTVFANRSGSFVLANGDPTGFGYHGDFMSGWDPSLLQSAGEQCTDSSGDISVSADKGDDETTASTVSAATEADDVRESDEEFVERDSETEHSAEDYHDQTTMSEGSSEHWDDDLEDDGNDHDGDGPDDDDDHAVSDNVDNDHGQGTQEWLDHSPVDVTQVLEATSMHESPLASLSAVLHSLDVHQSDAAIHARDARDGEADARKSPRRGTSE</sequence>
<feature type="region of interest" description="Disordered" evidence="1">
    <location>
        <begin position="441"/>
        <end position="464"/>
    </location>
</feature>
<name>A0ABR0JST8_9EURO</name>
<dbReference type="PANTHER" id="PTHR43662:SF7">
    <property type="entry name" value="DUF1996 DOMAIN-CONTAINING PROTEIN"/>
    <property type="match status" value="1"/>
</dbReference>
<feature type="compositionally biased region" description="Basic and acidic residues" evidence="1">
    <location>
        <begin position="336"/>
        <end position="350"/>
    </location>
</feature>
<feature type="domain" description="DUF1996" evidence="3">
    <location>
        <begin position="36"/>
        <end position="283"/>
    </location>
</feature>
<dbReference type="InterPro" id="IPR018535">
    <property type="entry name" value="DUF1996"/>
</dbReference>
<keyword evidence="2" id="KW-0732">Signal</keyword>
<feature type="compositionally biased region" description="Polar residues" evidence="1">
    <location>
        <begin position="290"/>
        <end position="302"/>
    </location>
</feature>
<evidence type="ECO:0000256" key="1">
    <source>
        <dbReference type="SAM" id="MobiDB-lite"/>
    </source>
</evidence>
<dbReference type="PANTHER" id="PTHR43662">
    <property type="match status" value="1"/>
</dbReference>
<dbReference type="EMBL" id="JAVRRG010000561">
    <property type="protein sequence ID" value="KAK5069040.1"/>
    <property type="molecule type" value="Genomic_DNA"/>
</dbReference>
<feature type="signal peptide" evidence="2">
    <location>
        <begin position="1"/>
        <end position="19"/>
    </location>
</feature>
<evidence type="ECO:0000313" key="4">
    <source>
        <dbReference type="EMBL" id="KAK5069040.1"/>
    </source>
</evidence>
<keyword evidence="5" id="KW-1185">Reference proteome</keyword>
<dbReference type="Proteomes" id="UP001345013">
    <property type="component" value="Unassembled WGS sequence"/>
</dbReference>